<sequence length="63" mass="7348">MENNKDIRDAIGAAKLKQWQVADMYGLSEGNFSRMLRKELSLKKKEEIFTAIEKAKKEFKKVN</sequence>
<comment type="caution">
    <text evidence="1">The sequence shown here is derived from an EMBL/GenBank/DDBJ whole genome shotgun (WGS) entry which is preliminary data.</text>
</comment>
<dbReference type="Proteomes" id="UP000220341">
    <property type="component" value="Unassembled WGS sequence"/>
</dbReference>
<name>A0AAE5UD55_PRIMG</name>
<proteinExistence type="predicted"/>
<dbReference type="SUPFAM" id="SSF47413">
    <property type="entry name" value="lambda repressor-like DNA-binding domains"/>
    <property type="match status" value="1"/>
</dbReference>
<accession>A0AAE5UD55</accession>
<dbReference type="InterPro" id="IPR010982">
    <property type="entry name" value="Lambda_DNA-bd_dom_sf"/>
</dbReference>
<dbReference type="EMBL" id="NTYW01000006">
    <property type="protein sequence ID" value="PES40830.1"/>
    <property type="molecule type" value="Genomic_DNA"/>
</dbReference>
<gene>
    <name evidence="1" type="ORF">CN497_08945</name>
</gene>
<reference evidence="1 2" key="1">
    <citation type="submission" date="2017-09" db="EMBL/GenBank/DDBJ databases">
        <title>Large-scale bioinformatics analysis of Bacillus genomes uncovers conserved roles of natural products in bacterial physiology.</title>
        <authorList>
            <consortium name="Agbiome Team Llc"/>
            <person name="Bleich R.M."/>
            <person name="Kirk G.J."/>
            <person name="Santa Maria K.C."/>
            <person name="Allen S.E."/>
            <person name="Farag S."/>
            <person name="Shank E.A."/>
            <person name="Bowers A."/>
        </authorList>
    </citation>
    <scope>NUCLEOTIDE SEQUENCE [LARGE SCALE GENOMIC DNA]</scope>
    <source>
        <strain evidence="1 2">AFS003013</strain>
    </source>
</reference>
<evidence type="ECO:0000313" key="1">
    <source>
        <dbReference type="EMBL" id="PES40830.1"/>
    </source>
</evidence>
<protein>
    <recommendedName>
        <fullName evidence="3">XRE family transcriptional regulator</fullName>
    </recommendedName>
</protein>
<evidence type="ECO:0000313" key="2">
    <source>
        <dbReference type="Proteomes" id="UP000220341"/>
    </source>
</evidence>
<dbReference type="Gene3D" id="1.10.260.40">
    <property type="entry name" value="lambda repressor-like DNA-binding domains"/>
    <property type="match status" value="1"/>
</dbReference>
<dbReference type="AlphaFoldDB" id="A0AAE5UD55"/>
<evidence type="ECO:0008006" key="3">
    <source>
        <dbReference type="Google" id="ProtNLM"/>
    </source>
</evidence>
<dbReference type="RefSeq" id="WP_098277983.1">
    <property type="nucleotide sequence ID" value="NZ_JAYKZT010000005.1"/>
</dbReference>
<organism evidence="1 2">
    <name type="scientific">Priestia megaterium</name>
    <name type="common">Bacillus megaterium</name>
    <dbReference type="NCBI Taxonomy" id="1404"/>
    <lineage>
        <taxon>Bacteria</taxon>
        <taxon>Bacillati</taxon>
        <taxon>Bacillota</taxon>
        <taxon>Bacilli</taxon>
        <taxon>Bacillales</taxon>
        <taxon>Bacillaceae</taxon>
        <taxon>Priestia</taxon>
    </lineage>
</organism>
<dbReference type="GO" id="GO:0003677">
    <property type="term" value="F:DNA binding"/>
    <property type="evidence" value="ECO:0007669"/>
    <property type="project" value="InterPro"/>
</dbReference>